<evidence type="ECO:0000313" key="3">
    <source>
        <dbReference type="Proteomes" id="UP000758155"/>
    </source>
</evidence>
<sequence>MAAFSQLPTELVEFIASYLAQQDLYAISRVNKSLNTLVGPYLYQHVDLVIQAGEKMPRIDRFCQNILNDPRRAARIESLRLGPSSEEGVKEGQRWLPRDKCFDDEAMYQKALTVLDNEPLIASGDYLRDAILQREYSAYAVLIVLAASALQQLDISDFKYSTMDRLHTILRNLDAERPWNERHASPALLERLTRITAVSCNVDRRAGHPYPVEKGHVYLDQVLNLPGLKKLEFSVTDTQAMMGRAFNPAGMTHWPSRLLTTRVQPTALTKMIVRHSTSSALAVRPLLGCTPQLLSFSWDIAYDCRDRNEAPEHWIDLDAWNTSLRAVSKTLEILVLAAEYFDSGKFSFEQPKIGARQFGYLDLTGFERLHTLEVPIPFLTGDVDFSITADIYPLLPPYLRHLSLRVDLSLAQLSYQLDTSILSTGLTLQQSQAEARCAMSARMDLSYTYHATIAILDHAPALESISVWQPADPSLAWFDGQVADFATTCSNKSVTGIMLYPMLLRWGKSEHRDLVKEIRLESAKADRFERLCRGERMGIPLGLASQFHLHALRSHLIRRR</sequence>
<comment type="caution">
    <text evidence="2">The sequence shown here is derived from an EMBL/GenBank/DDBJ whole genome shotgun (WGS) entry which is preliminary data.</text>
</comment>
<dbReference type="PROSITE" id="PS50181">
    <property type="entry name" value="FBOX"/>
    <property type="match status" value="1"/>
</dbReference>
<dbReference type="AlphaFoldDB" id="A0A9P5C1N8"/>
<dbReference type="Pfam" id="PF12937">
    <property type="entry name" value="F-box-like"/>
    <property type="match status" value="1"/>
</dbReference>
<dbReference type="InterPro" id="IPR036047">
    <property type="entry name" value="F-box-like_dom_sf"/>
</dbReference>
<name>A0A9P5C1N8_9PLEO</name>
<keyword evidence="3" id="KW-1185">Reference proteome</keyword>
<proteinExistence type="predicted"/>
<organism evidence="2 3">
    <name type="scientific">Didymella heteroderae</name>
    <dbReference type="NCBI Taxonomy" id="1769908"/>
    <lineage>
        <taxon>Eukaryota</taxon>
        <taxon>Fungi</taxon>
        <taxon>Dikarya</taxon>
        <taxon>Ascomycota</taxon>
        <taxon>Pezizomycotina</taxon>
        <taxon>Dothideomycetes</taxon>
        <taxon>Pleosporomycetidae</taxon>
        <taxon>Pleosporales</taxon>
        <taxon>Pleosporineae</taxon>
        <taxon>Didymellaceae</taxon>
        <taxon>Didymella</taxon>
    </lineage>
</organism>
<evidence type="ECO:0000259" key="1">
    <source>
        <dbReference type="PROSITE" id="PS50181"/>
    </source>
</evidence>
<evidence type="ECO:0000313" key="2">
    <source>
        <dbReference type="EMBL" id="KAF3041511.1"/>
    </source>
</evidence>
<dbReference type="InterPro" id="IPR001810">
    <property type="entry name" value="F-box_dom"/>
</dbReference>
<dbReference type="EMBL" id="SWKV01000020">
    <property type="protein sequence ID" value="KAF3041511.1"/>
    <property type="molecule type" value="Genomic_DNA"/>
</dbReference>
<reference evidence="2" key="1">
    <citation type="submission" date="2019-04" db="EMBL/GenBank/DDBJ databases">
        <title>Sequencing of skin fungus with MAO and IRED activity.</title>
        <authorList>
            <person name="Marsaioli A.J."/>
            <person name="Bonatto J.M.C."/>
            <person name="Reis Junior O."/>
        </authorList>
    </citation>
    <scope>NUCLEOTIDE SEQUENCE</scope>
    <source>
        <strain evidence="2">28M1</strain>
    </source>
</reference>
<accession>A0A9P5C1N8</accession>
<dbReference type="Proteomes" id="UP000758155">
    <property type="component" value="Unassembled WGS sequence"/>
</dbReference>
<feature type="domain" description="F-box" evidence="1">
    <location>
        <begin position="1"/>
        <end position="46"/>
    </location>
</feature>
<dbReference type="OrthoDB" id="4191831at2759"/>
<gene>
    <name evidence="2" type="ORF">E8E12_003888</name>
</gene>
<dbReference type="SUPFAM" id="SSF81383">
    <property type="entry name" value="F-box domain"/>
    <property type="match status" value="1"/>
</dbReference>
<protein>
    <recommendedName>
        <fullName evidence="1">F-box domain-containing protein</fullName>
    </recommendedName>
</protein>